<evidence type="ECO:0000313" key="3">
    <source>
        <dbReference type="Proteomes" id="UP000298390"/>
    </source>
</evidence>
<evidence type="ECO:0008006" key="4">
    <source>
        <dbReference type="Google" id="ProtNLM"/>
    </source>
</evidence>
<gene>
    <name evidence="2" type="ORF">EVJ58_g2986</name>
</gene>
<dbReference type="Pfam" id="PF00106">
    <property type="entry name" value="adh_short"/>
    <property type="match status" value="1"/>
</dbReference>
<dbReference type="GO" id="GO:0016491">
    <property type="term" value="F:oxidoreductase activity"/>
    <property type="evidence" value="ECO:0007669"/>
    <property type="project" value="UniProtKB-KW"/>
</dbReference>
<evidence type="ECO:0000256" key="1">
    <source>
        <dbReference type="ARBA" id="ARBA00023002"/>
    </source>
</evidence>
<dbReference type="Gene3D" id="3.40.50.720">
    <property type="entry name" value="NAD(P)-binding Rossmann-like Domain"/>
    <property type="match status" value="1"/>
</dbReference>
<dbReference type="EMBL" id="SEKV01000116">
    <property type="protein sequence ID" value="TFY63880.1"/>
    <property type="molecule type" value="Genomic_DNA"/>
</dbReference>
<dbReference type="InterPro" id="IPR002347">
    <property type="entry name" value="SDR_fam"/>
</dbReference>
<accession>A0A4Y9YPY1</accession>
<sequence length="326" mass="34969">MPSLAVVRESNAKFSPPTTPVAIFLGGTSGIGQGTAQTFARHVKGNAHIILVGRNRAAAEAIIATFPKAPNSKYEFVYCDASLIRNIPETTSALLARLPKVNYLVLSSGALPSLWDAIRGIEHRTEEDIDRLRAVLFYCRTKFVLDLLPLLQKARDAGEDARVLNVGAAGHGGPINFNDMGMRQTSGVLKKRGIAVTYLDSVMEVSVHAPSSGSRPNTIMQIFASRVPGAMFSHIYPGLVDTPLLPWLVRILGKPFATSIDDCGEYMLYALLNGGAGAPRQGEHGDDLGQVGYYGGDEVRERVWAHTTEVIEKALAAGSAKSGVNV</sequence>
<keyword evidence="1" id="KW-0560">Oxidoreductase</keyword>
<organism evidence="2 3">
    <name type="scientific">Rhodofomes roseus</name>
    <dbReference type="NCBI Taxonomy" id="34475"/>
    <lineage>
        <taxon>Eukaryota</taxon>
        <taxon>Fungi</taxon>
        <taxon>Dikarya</taxon>
        <taxon>Basidiomycota</taxon>
        <taxon>Agaricomycotina</taxon>
        <taxon>Agaricomycetes</taxon>
        <taxon>Polyporales</taxon>
        <taxon>Rhodofomes</taxon>
    </lineage>
</organism>
<comment type="caution">
    <text evidence="2">The sequence shown here is derived from an EMBL/GenBank/DDBJ whole genome shotgun (WGS) entry which is preliminary data.</text>
</comment>
<proteinExistence type="predicted"/>
<dbReference type="InterPro" id="IPR052228">
    <property type="entry name" value="Sec_Metab_Biosynth_Oxidored"/>
</dbReference>
<dbReference type="SUPFAM" id="SSF51735">
    <property type="entry name" value="NAD(P)-binding Rossmann-fold domains"/>
    <property type="match status" value="1"/>
</dbReference>
<dbReference type="PANTHER" id="PTHR47534:SF3">
    <property type="entry name" value="ALCOHOL DEHYDROGENASE-LIKE C-TERMINAL DOMAIN-CONTAINING PROTEIN"/>
    <property type="match status" value="1"/>
</dbReference>
<dbReference type="STRING" id="34475.A0A4Y9YPY1"/>
<dbReference type="InterPro" id="IPR036291">
    <property type="entry name" value="NAD(P)-bd_dom_sf"/>
</dbReference>
<reference evidence="2 3" key="1">
    <citation type="submission" date="2019-01" db="EMBL/GenBank/DDBJ databases">
        <title>Genome sequencing of the rare red list fungi Fomitopsis rosea.</title>
        <authorList>
            <person name="Buettner E."/>
            <person name="Kellner H."/>
        </authorList>
    </citation>
    <scope>NUCLEOTIDE SEQUENCE [LARGE SCALE GENOMIC DNA]</scope>
    <source>
        <strain evidence="2 3">DSM 105464</strain>
    </source>
</reference>
<dbReference type="AlphaFoldDB" id="A0A4Y9YPY1"/>
<protein>
    <recommendedName>
        <fullName evidence="4">NAD(P)-binding protein</fullName>
    </recommendedName>
</protein>
<evidence type="ECO:0000313" key="2">
    <source>
        <dbReference type="EMBL" id="TFY63880.1"/>
    </source>
</evidence>
<name>A0A4Y9YPY1_9APHY</name>
<dbReference type="Proteomes" id="UP000298390">
    <property type="component" value="Unassembled WGS sequence"/>
</dbReference>
<dbReference type="PANTHER" id="PTHR47534">
    <property type="entry name" value="YALI0E05731P"/>
    <property type="match status" value="1"/>
</dbReference>